<proteinExistence type="predicted"/>
<gene>
    <name evidence="1" type="ORF">KP509_03G026900</name>
</gene>
<keyword evidence="2" id="KW-1185">Reference proteome</keyword>
<dbReference type="Proteomes" id="UP000825935">
    <property type="component" value="Chromosome 3"/>
</dbReference>
<evidence type="ECO:0000313" key="1">
    <source>
        <dbReference type="EMBL" id="KAH7441138.1"/>
    </source>
</evidence>
<accession>A0A8T2V2D5</accession>
<protein>
    <submittedName>
        <fullName evidence="1">Uncharacterized protein</fullName>
    </submittedName>
</protein>
<dbReference type="EMBL" id="CM035408">
    <property type="protein sequence ID" value="KAH7441138.1"/>
    <property type="molecule type" value="Genomic_DNA"/>
</dbReference>
<reference evidence="1" key="1">
    <citation type="submission" date="2021-08" db="EMBL/GenBank/DDBJ databases">
        <title>WGS assembly of Ceratopteris richardii.</title>
        <authorList>
            <person name="Marchant D.B."/>
            <person name="Chen G."/>
            <person name="Jenkins J."/>
            <person name="Shu S."/>
            <person name="Leebens-Mack J."/>
            <person name="Grimwood J."/>
            <person name="Schmutz J."/>
            <person name="Soltis P."/>
            <person name="Soltis D."/>
            <person name="Chen Z.-H."/>
        </authorList>
    </citation>
    <scope>NUCLEOTIDE SEQUENCE</scope>
    <source>
        <strain evidence="1">Whitten #5841</strain>
        <tissue evidence="1">Leaf</tissue>
    </source>
</reference>
<sequence>METANGIGEIHTHYISLSALFFSQACTFDGTLFCACVYVCCSTLQYVLDGGFSSCVSLDSTFACLMNMQLYFLENLCGDPKFASSYSGSIDCCVVLSCVRREFCPLCTQSCGKARFYVSSNVFSKHRNVCVE</sequence>
<evidence type="ECO:0000313" key="2">
    <source>
        <dbReference type="Proteomes" id="UP000825935"/>
    </source>
</evidence>
<dbReference type="AlphaFoldDB" id="A0A8T2V2D5"/>
<organism evidence="1 2">
    <name type="scientific">Ceratopteris richardii</name>
    <name type="common">Triangle waterfern</name>
    <dbReference type="NCBI Taxonomy" id="49495"/>
    <lineage>
        <taxon>Eukaryota</taxon>
        <taxon>Viridiplantae</taxon>
        <taxon>Streptophyta</taxon>
        <taxon>Embryophyta</taxon>
        <taxon>Tracheophyta</taxon>
        <taxon>Polypodiopsida</taxon>
        <taxon>Polypodiidae</taxon>
        <taxon>Polypodiales</taxon>
        <taxon>Pteridineae</taxon>
        <taxon>Pteridaceae</taxon>
        <taxon>Parkerioideae</taxon>
        <taxon>Ceratopteris</taxon>
    </lineage>
</organism>
<name>A0A8T2V2D5_CERRI</name>
<comment type="caution">
    <text evidence="1">The sequence shown here is derived from an EMBL/GenBank/DDBJ whole genome shotgun (WGS) entry which is preliminary data.</text>
</comment>